<organism evidence="1 2">
    <name type="scientific">Gigaspora margarita</name>
    <dbReference type="NCBI Taxonomy" id="4874"/>
    <lineage>
        <taxon>Eukaryota</taxon>
        <taxon>Fungi</taxon>
        <taxon>Fungi incertae sedis</taxon>
        <taxon>Mucoromycota</taxon>
        <taxon>Glomeromycotina</taxon>
        <taxon>Glomeromycetes</taxon>
        <taxon>Diversisporales</taxon>
        <taxon>Gigasporaceae</taxon>
        <taxon>Gigaspora</taxon>
    </lineage>
</organism>
<gene>
    <name evidence="1" type="ORF">F8M41_013651</name>
</gene>
<name>A0A8H4A0B9_GIGMA</name>
<evidence type="ECO:0000313" key="1">
    <source>
        <dbReference type="EMBL" id="KAF0366318.1"/>
    </source>
</evidence>
<keyword evidence="2" id="KW-1185">Reference proteome</keyword>
<evidence type="ECO:0000313" key="2">
    <source>
        <dbReference type="Proteomes" id="UP000439903"/>
    </source>
</evidence>
<dbReference type="EMBL" id="WTPW01002777">
    <property type="protein sequence ID" value="KAF0366318.1"/>
    <property type="molecule type" value="Genomic_DNA"/>
</dbReference>
<accession>A0A8H4A0B9</accession>
<protein>
    <submittedName>
        <fullName evidence="1">Transposase domain-containing protein</fullName>
    </submittedName>
</protein>
<dbReference type="AlphaFoldDB" id="A0A8H4A0B9"/>
<proteinExistence type="predicted"/>
<dbReference type="OrthoDB" id="2443892at2759"/>
<dbReference type="Proteomes" id="UP000439903">
    <property type="component" value="Unassembled WGS sequence"/>
</dbReference>
<sequence length="137" mass="16528">MCKYLLGWIDFVNTVQLCTQYELTANNVSKIWQLLLKFYNHYEREYYKKKPERLPAIVISFHYLLHVADSISNYGPCWSFWQFPMECLCGMLLLLIHSKIHPYSNLANNVLLIEQFNYLPFIQFYKYICKNEKPIKQ</sequence>
<reference evidence="1 2" key="1">
    <citation type="journal article" date="2019" name="Environ. Microbiol.">
        <title>At the nexus of three kingdoms: the genome of the mycorrhizal fungus Gigaspora margarita provides insights into plant, endobacterial and fungal interactions.</title>
        <authorList>
            <person name="Venice F."/>
            <person name="Ghignone S."/>
            <person name="Salvioli di Fossalunga A."/>
            <person name="Amselem J."/>
            <person name="Novero M."/>
            <person name="Xianan X."/>
            <person name="Sedzielewska Toro K."/>
            <person name="Morin E."/>
            <person name="Lipzen A."/>
            <person name="Grigoriev I.V."/>
            <person name="Henrissat B."/>
            <person name="Martin F.M."/>
            <person name="Bonfante P."/>
        </authorList>
    </citation>
    <scope>NUCLEOTIDE SEQUENCE [LARGE SCALE GENOMIC DNA]</scope>
    <source>
        <strain evidence="1 2">BEG34</strain>
    </source>
</reference>
<comment type="caution">
    <text evidence="1">The sequence shown here is derived from an EMBL/GenBank/DDBJ whole genome shotgun (WGS) entry which is preliminary data.</text>
</comment>